<dbReference type="EMBL" id="CADCVW010000009">
    <property type="protein sequence ID" value="CAA9480533.1"/>
    <property type="molecule type" value="Genomic_DNA"/>
</dbReference>
<feature type="compositionally biased region" description="Basic and acidic residues" evidence="1">
    <location>
        <begin position="110"/>
        <end position="122"/>
    </location>
</feature>
<evidence type="ECO:0000313" key="2">
    <source>
        <dbReference type="EMBL" id="CAA9480533.1"/>
    </source>
</evidence>
<feature type="compositionally biased region" description="Basic and acidic residues" evidence="1">
    <location>
        <begin position="1"/>
        <end position="16"/>
    </location>
</feature>
<feature type="compositionally biased region" description="Basic residues" evidence="1">
    <location>
        <begin position="140"/>
        <end position="152"/>
    </location>
</feature>
<sequence>GDPGAERGGPRGDRALPARRGRAVDDFAGDPRFLGGMVRAVQAAHPRPGEGGGGLRRPRGPARQGQRRRGARDRRAVPRAVDPDRLRGVPGPARRRPDARAHRSAAPARPRPDPEAAADRRRGGAPRSRARTAPRDGRRSAGRRRRRARGVRLRPAPRDGARSSGGAVRPRPRARRRGPRGGSGGAACRAAAQARERSRDRARPRRLGAYPGRAGGHGGGFGAPRARGGGRGGLAGALRSRRGADGGGRSRRGGRAAIRDHPRGARLERRRGAQALAAVFRSGRADGPVGGGAAARTQRIAVRL</sequence>
<feature type="compositionally biased region" description="Basic residues" evidence="1">
    <location>
        <begin position="170"/>
        <end position="179"/>
    </location>
</feature>
<feature type="region of interest" description="Disordered" evidence="1">
    <location>
        <begin position="283"/>
        <end position="304"/>
    </location>
</feature>
<accession>A0A6J4S0T3</accession>
<organism evidence="2">
    <name type="scientific">uncultured Sphingomonadaceae bacterium</name>
    <dbReference type="NCBI Taxonomy" id="169976"/>
    <lineage>
        <taxon>Bacteria</taxon>
        <taxon>Pseudomonadati</taxon>
        <taxon>Pseudomonadota</taxon>
        <taxon>Alphaproteobacteria</taxon>
        <taxon>Sphingomonadales</taxon>
        <taxon>Sphingomonadaceae</taxon>
        <taxon>environmental samples</taxon>
    </lineage>
</organism>
<feature type="non-terminal residue" evidence="2">
    <location>
        <position position="304"/>
    </location>
</feature>
<proteinExistence type="predicted"/>
<feature type="compositionally biased region" description="Basic and acidic residues" evidence="1">
    <location>
        <begin position="73"/>
        <end position="87"/>
    </location>
</feature>
<protein>
    <submittedName>
        <fullName evidence="2">FIG000875: Thioredoxin domain-containing protein EC-YbbN</fullName>
    </submittedName>
</protein>
<feature type="compositionally biased region" description="Basic residues" evidence="1">
    <location>
        <begin position="56"/>
        <end position="72"/>
    </location>
</feature>
<dbReference type="AlphaFoldDB" id="A0A6J4S0T3"/>
<reference evidence="2" key="1">
    <citation type="submission" date="2020-02" db="EMBL/GenBank/DDBJ databases">
        <authorList>
            <person name="Meier V. D."/>
        </authorList>
    </citation>
    <scope>NUCLEOTIDE SEQUENCE</scope>
    <source>
        <strain evidence="2">AVDCRST_MAG39</strain>
    </source>
</reference>
<name>A0A6J4S0T3_9SPHN</name>
<feature type="region of interest" description="Disordered" evidence="1">
    <location>
        <begin position="1"/>
        <end position="270"/>
    </location>
</feature>
<feature type="non-terminal residue" evidence="2">
    <location>
        <position position="1"/>
    </location>
</feature>
<evidence type="ECO:0000256" key="1">
    <source>
        <dbReference type="SAM" id="MobiDB-lite"/>
    </source>
</evidence>
<feature type="compositionally biased region" description="Basic and acidic residues" evidence="1">
    <location>
        <begin position="257"/>
        <end position="270"/>
    </location>
</feature>
<feature type="compositionally biased region" description="Gly residues" evidence="1">
    <location>
        <begin position="213"/>
        <end position="235"/>
    </location>
</feature>
<gene>
    <name evidence="2" type="ORF">AVDCRST_MAG39-134</name>
</gene>